<proteinExistence type="predicted"/>
<sequence length="407" mass="46433">MTTRVEQDAPIWKRGWGWLEQQARLGVRSLRGHFVRRGVPAHRFGWRHVEAPPLRSSATGYRSIHAPARAENPLPLNFTSRDHLPNLVHWWGYSMRDVPDRLSDETFVATFQDATITAYRDALGEFYPGILSREGHAINLREIKFRPGHGEALRAAKAAGVTPVRRDRVVWVLERVHENHSHWLTAHLPKLLLVKQLGLLQHVLLPERLKPAQEASLRMLGIAPETLARHDESRPLLVSELTLIGTDRFRPELLRPVREAMAPPLPLAERTRRLYISRARARFRSLLNEDEIWPMLDERGFERIFMEDLSFEEQVELMRRTSCLVAPHGAGLTNMMFCAPDTTIVEIASLGFPNPNFYALAAAMGHAYYLVPADEHGDVEPLKKNMTVPPERLRDVMRMIDASTGAL</sequence>
<name>A0A2W7QNE0_9RHOB</name>
<evidence type="ECO:0000259" key="4">
    <source>
        <dbReference type="Pfam" id="PF04577"/>
    </source>
</evidence>
<dbReference type="EMBL" id="QKZS01000013">
    <property type="protein sequence ID" value="PZX50008.1"/>
    <property type="molecule type" value="Genomic_DNA"/>
</dbReference>
<evidence type="ECO:0000256" key="1">
    <source>
        <dbReference type="ARBA" id="ARBA00022676"/>
    </source>
</evidence>
<dbReference type="GO" id="GO:0016757">
    <property type="term" value="F:glycosyltransferase activity"/>
    <property type="evidence" value="ECO:0007669"/>
    <property type="project" value="UniProtKB-KW"/>
</dbReference>
<dbReference type="RefSeq" id="WP_107665391.1">
    <property type="nucleotide sequence ID" value="NZ_QKZS01000013.1"/>
</dbReference>
<dbReference type="Pfam" id="PF04577">
    <property type="entry name" value="Glyco_transf_61"/>
    <property type="match status" value="1"/>
</dbReference>
<feature type="domain" description="Glycosyltransferase 61 catalytic" evidence="4">
    <location>
        <begin position="182"/>
        <end position="345"/>
    </location>
</feature>
<protein>
    <submittedName>
        <fullName evidence="5">Uncharacterized protein DUF563</fullName>
    </submittedName>
</protein>
<evidence type="ECO:0000313" key="6">
    <source>
        <dbReference type="Proteomes" id="UP000249538"/>
    </source>
</evidence>
<dbReference type="PANTHER" id="PTHR20961">
    <property type="entry name" value="GLYCOSYLTRANSFERASE"/>
    <property type="match status" value="1"/>
</dbReference>
<reference evidence="5 6" key="1">
    <citation type="submission" date="2018-06" db="EMBL/GenBank/DDBJ databases">
        <title>Genomic Encyclopedia of Archaeal and Bacterial Type Strains, Phase II (KMG-II): from individual species to whole genera.</title>
        <authorList>
            <person name="Goeker M."/>
        </authorList>
    </citation>
    <scope>NUCLEOTIDE SEQUENCE [LARGE SCALE GENOMIC DNA]</scope>
    <source>
        <strain evidence="5 6">DSM 18774</strain>
    </source>
</reference>
<organism evidence="5 6">
    <name type="scientific">Cereibacter changlensis</name>
    <dbReference type="NCBI Taxonomy" id="402884"/>
    <lineage>
        <taxon>Bacteria</taxon>
        <taxon>Pseudomonadati</taxon>
        <taxon>Pseudomonadota</taxon>
        <taxon>Alphaproteobacteria</taxon>
        <taxon>Rhodobacterales</taxon>
        <taxon>Paracoccaceae</taxon>
        <taxon>Cereibacter</taxon>
    </lineage>
</organism>
<keyword evidence="3" id="KW-0325">Glycoprotein</keyword>
<keyword evidence="2" id="KW-0808">Transferase</keyword>
<dbReference type="InterPro" id="IPR007657">
    <property type="entry name" value="Glycosyltransferase_61"/>
</dbReference>
<dbReference type="InterPro" id="IPR049625">
    <property type="entry name" value="Glyco_transf_61_cat"/>
</dbReference>
<keyword evidence="1" id="KW-0328">Glycosyltransferase</keyword>
<gene>
    <name evidence="5" type="ORF">LX76_03615</name>
</gene>
<evidence type="ECO:0000313" key="5">
    <source>
        <dbReference type="EMBL" id="PZX50008.1"/>
    </source>
</evidence>
<evidence type="ECO:0000256" key="3">
    <source>
        <dbReference type="ARBA" id="ARBA00023180"/>
    </source>
</evidence>
<dbReference type="Proteomes" id="UP000249538">
    <property type="component" value="Unassembled WGS sequence"/>
</dbReference>
<dbReference type="AlphaFoldDB" id="A0A2W7QNE0"/>
<evidence type="ECO:0000256" key="2">
    <source>
        <dbReference type="ARBA" id="ARBA00022679"/>
    </source>
</evidence>
<accession>A0A2W7QNE0</accession>
<comment type="caution">
    <text evidence="5">The sequence shown here is derived from an EMBL/GenBank/DDBJ whole genome shotgun (WGS) entry which is preliminary data.</text>
</comment>